<feature type="compositionally biased region" description="Basic and acidic residues" evidence="1">
    <location>
        <begin position="408"/>
        <end position="417"/>
    </location>
</feature>
<feature type="signal peptide" evidence="2">
    <location>
        <begin position="1"/>
        <end position="21"/>
    </location>
</feature>
<dbReference type="RefSeq" id="WP_248684953.1">
    <property type="nucleotide sequence ID" value="NZ_JALPRY010000037.1"/>
</dbReference>
<proteinExistence type="predicted"/>
<dbReference type="InterPro" id="IPR050767">
    <property type="entry name" value="Sel1_AlgK"/>
</dbReference>
<protein>
    <submittedName>
        <fullName evidence="3">Sel1 repeat family protein</fullName>
    </submittedName>
</protein>
<keyword evidence="2" id="KW-0732">Signal</keyword>
<dbReference type="InterPro" id="IPR011990">
    <property type="entry name" value="TPR-like_helical_dom_sf"/>
</dbReference>
<dbReference type="EMBL" id="JALPRY010000037">
    <property type="protein sequence ID" value="MCK8782690.1"/>
    <property type="molecule type" value="Genomic_DNA"/>
</dbReference>
<dbReference type="Proteomes" id="UP001202827">
    <property type="component" value="Unassembled WGS sequence"/>
</dbReference>
<keyword evidence="4" id="KW-1185">Reference proteome</keyword>
<accession>A0ABT0IXV6</accession>
<sequence>MFPRLFLFAALLSLSPHTANSVETKFKLGETEVSVWRIDEPSPEPKAYLQRRQAICRQVSNADERRDCLRVQEFDRPGDPKQKAARVADHCEQALTGYKFAMIDCMLGAYAAQQEVISSYMSFSGILISAKSCDDWINYLREFRGASAHAEKLNETAVCDGYQTLRKERGLPPGIMSPKEKFRQLSQDVERRQNYVLALRHQLGEGVPKDLAKGAELMFKAADAGLIDAQIRAGHVLRLGNGVPKDFARAMYYYGLATGQGRPESEFAVAMGYLNGWGVLKDEKLGFDWMLRAANLGHLEAEWSIARSLEDKDPAQSAVWHRKAAERGHGGSQFVLGYFYSNGTGVPQDEKEAFKWYKLAADGGMDLAYLVVASRLWLGIGTETDVQQAYRYAKMAAESSNEGVAKQGQKELPHYERMAQSSTCKEGKCISKQ</sequence>
<dbReference type="Pfam" id="PF08238">
    <property type="entry name" value="Sel1"/>
    <property type="match status" value="6"/>
</dbReference>
<dbReference type="Gene3D" id="1.25.40.10">
    <property type="entry name" value="Tetratricopeptide repeat domain"/>
    <property type="match status" value="2"/>
</dbReference>
<feature type="chain" id="PRO_5046741296" evidence="2">
    <location>
        <begin position="22"/>
        <end position="433"/>
    </location>
</feature>
<comment type="caution">
    <text evidence="3">The sequence shown here is derived from an EMBL/GenBank/DDBJ whole genome shotgun (WGS) entry which is preliminary data.</text>
</comment>
<evidence type="ECO:0000313" key="4">
    <source>
        <dbReference type="Proteomes" id="UP001202827"/>
    </source>
</evidence>
<evidence type="ECO:0000256" key="2">
    <source>
        <dbReference type="SAM" id="SignalP"/>
    </source>
</evidence>
<evidence type="ECO:0000313" key="3">
    <source>
        <dbReference type="EMBL" id="MCK8782690.1"/>
    </source>
</evidence>
<name>A0ABT0IXV6_9HYPH</name>
<reference evidence="3 4" key="1">
    <citation type="submission" date="2022-04" db="EMBL/GenBank/DDBJ databases">
        <title>Rhizobium coralii sp. nov., isolated from coral Turbinaria peltata.</title>
        <authorList>
            <person name="Sun H."/>
        </authorList>
    </citation>
    <scope>NUCLEOTIDE SEQUENCE [LARGE SCALE GENOMIC DNA]</scope>
    <source>
        <strain evidence="3 4">NTR19</strain>
    </source>
</reference>
<dbReference type="InterPro" id="IPR006597">
    <property type="entry name" value="Sel1-like"/>
</dbReference>
<dbReference type="PANTHER" id="PTHR11102">
    <property type="entry name" value="SEL-1-LIKE PROTEIN"/>
    <property type="match status" value="1"/>
</dbReference>
<evidence type="ECO:0000256" key="1">
    <source>
        <dbReference type="SAM" id="MobiDB-lite"/>
    </source>
</evidence>
<dbReference type="PANTHER" id="PTHR11102:SF160">
    <property type="entry name" value="ERAD-ASSOCIATED E3 UBIQUITIN-PROTEIN LIGASE COMPONENT HRD3"/>
    <property type="match status" value="1"/>
</dbReference>
<gene>
    <name evidence="3" type="ORF">M0654_22245</name>
</gene>
<dbReference type="SMART" id="SM00671">
    <property type="entry name" value="SEL1"/>
    <property type="match status" value="6"/>
</dbReference>
<organism evidence="3 4">
    <name type="scientific">Neorhizobium turbinariae</name>
    <dbReference type="NCBI Taxonomy" id="2937795"/>
    <lineage>
        <taxon>Bacteria</taxon>
        <taxon>Pseudomonadati</taxon>
        <taxon>Pseudomonadota</taxon>
        <taxon>Alphaproteobacteria</taxon>
        <taxon>Hyphomicrobiales</taxon>
        <taxon>Rhizobiaceae</taxon>
        <taxon>Rhizobium/Agrobacterium group</taxon>
        <taxon>Neorhizobium</taxon>
    </lineage>
</organism>
<feature type="region of interest" description="Disordered" evidence="1">
    <location>
        <begin position="402"/>
        <end position="433"/>
    </location>
</feature>
<dbReference type="SUPFAM" id="SSF81901">
    <property type="entry name" value="HCP-like"/>
    <property type="match status" value="1"/>
</dbReference>